<proteinExistence type="predicted"/>
<evidence type="ECO:0000256" key="3">
    <source>
        <dbReference type="ARBA" id="ARBA00022989"/>
    </source>
</evidence>
<gene>
    <name evidence="8" type="primary">ssh4</name>
    <name evidence="8" type="ORF">MCUN1_003941</name>
</gene>
<dbReference type="PROSITE" id="PS50188">
    <property type="entry name" value="B302_SPRY"/>
    <property type="match status" value="1"/>
</dbReference>
<dbReference type="AlphaFoldDB" id="A0AAF0J8N6"/>
<dbReference type="Gene3D" id="2.60.120.920">
    <property type="match status" value="1"/>
</dbReference>
<evidence type="ECO:0000256" key="5">
    <source>
        <dbReference type="SAM" id="MobiDB-lite"/>
    </source>
</evidence>
<feature type="region of interest" description="Disordered" evidence="5">
    <location>
        <begin position="312"/>
        <end position="335"/>
    </location>
</feature>
<evidence type="ECO:0000256" key="1">
    <source>
        <dbReference type="ARBA" id="ARBA00004167"/>
    </source>
</evidence>
<dbReference type="InterPro" id="IPR013320">
    <property type="entry name" value="ConA-like_dom_sf"/>
</dbReference>
<name>A0AAF0J8N6_9BASI</name>
<feature type="compositionally biased region" description="Low complexity" evidence="5">
    <location>
        <begin position="351"/>
        <end position="361"/>
    </location>
</feature>
<keyword evidence="6" id="KW-0732">Signal</keyword>
<evidence type="ECO:0000259" key="7">
    <source>
        <dbReference type="PROSITE" id="PS50188"/>
    </source>
</evidence>
<evidence type="ECO:0000256" key="2">
    <source>
        <dbReference type="ARBA" id="ARBA00022692"/>
    </source>
</evidence>
<keyword evidence="3" id="KW-1133">Transmembrane helix</keyword>
<comment type="subcellular location">
    <subcellularLocation>
        <location evidence="1">Membrane</location>
        <topology evidence="1">Single-pass membrane protein</topology>
    </subcellularLocation>
</comment>
<feature type="domain" description="B30.2/SPRY" evidence="7">
    <location>
        <begin position="84"/>
        <end position="276"/>
    </location>
</feature>
<evidence type="ECO:0000256" key="4">
    <source>
        <dbReference type="ARBA" id="ARBA00023136"/>
    </source>
</evidence>
<keyword evidence="2" id="KW-0812">Transmembrane</keyword>
<sequence length="403" mass="43177">MMFLAFIVFFVGVSLVSCLVALRSGGAIALGDDWPVDMVREEAREGRSSHRTAAQSWIDNADPGEAAGYARACAWLAQNPQEPARNTDITMLQFLNIQEKGVSAWCFEPPYEANPSVLVTGRTEITFLPDGPGMSPAEGGACSVQSNLPLPKINEVYYWETKMFSKPESTRVTVGVSTRPYPSFRAPGQTRFSLGYSSDGCACFNHPFNARSFGPEFLQGDVIGVGYRPRSGTIFFTRNGKRLGEAFTGLHGYNLFPTVAADGAAEVHVNFGQAGFVFIEANVIKWGLAPMVGTLAPPPAYGQDKGSILIARGSSSSRPRSPMPSAPPYFSAERPGGIRMDTFVAESNRDAGSSSAPSTPAASPPPYSPALPPTESRWGLASMLGLFRSDERAHDIEAGASRA</sequence>
<protein>
    <submittedName>
        <fullName evidence="8">Protein ssh4</fullName>
    </submittedName>
</protein>
<dbReference type="InterPro" id="IPR035780">
    <property type="entry name" value="SPRY_Ssh4-like"/>
</dbReference>
<dbReference type="CDD" id="cd12910">
    <property type="entry name" value="SPRY_SSH4_like"/>
    <property type="match status" value="1"/>
</dbReference>
<evidence type="ECO:0000313" key="8">
    <source>
        <dbReference type="EMBL" id="WFD37049.1"/>
    </source>
</evidence>
<dbReference type="EMBL" id="CP119882">
    <property type="protein sequence ID" value="WFD37049.1"/>
    <property type="molecule type" value="Genomic_DNA"/>
</dbReference>
<keyword evidence="9" id="KW-1185">Reference proteome</keyword>
<dbReference type="InterPro" id="IPR043136">
    <property type="entry name" value="B30.2/SPRY_sf"/>
</dbReference>
<evidence type="ECO:0000256" key="6">
    <source>
        <dbReference type="SAM" id="SignalP"/>
    </source>
</evidence>
<dbReference type="InterPro" id="IPR050618">
    <property type="entry name" value="Ubq-SigPath_Reg"/>
</dbReference>
<accession>A0AAF0J8N6</accession>
<dbReference type="SMART" id="SM00449">
    <property type="entry name" value="SPRY"/>
    <property type="match status" value="1"/>
</dbReference>
<reference evidence="8" key="1">
    <citation type="submission" date="2023-03" db="EMBL/GenBank/DDBJ databases">
        <title>Mating type loci evolution in Malassezia.</title>
        <authorList>
            <person name="Coelho M.A."/>
        </authorList>
    </citation>
    <scope>NUCLEOTIDE SEQUENCE</scope>
    <source>
        <strain evidence="8">CBS 11721</strain>
    </source>
</reference>
<dbReference type="InterPro" id="IPR003877">
    <property type="entry name" value="SPRY_dom"/>
</dbReference>
<keyword evidence="4" id="KW-0472">Membrane</keyword>
<feature type="compositionally biased region" description="Pro residues" evidence="5">
    <location>
        <begin position="362"/>
        <end position="372"/>
    </location>
</feature>
<dbReference type="Proteomes" id="UP001219933">
    <property type="component" value="Chromosome 6"/>
</dbReference>
<dbReference type="GO" id="GO:0016020">
    <property type="term" value="C:membrane"/>
    <property type="evidence" value="ECO:0007669"/>
    <property type="project" value="UniProtKB-SubCell"/>
</dbReference>
<dbReference type="Pfam" id="PF00622">
    <property type="entry name" value="SPRY"/>
    <property type="match status" value="1"/>
</dbReference>
<feature type="region of interest" description="Disordered" evidence="5">
    <location>
        <begin position="347"/>
        <end position="374"/>
    </location>
</feature>
<evidence type="ECO:0000313" key="9">
    <source>
        <dbReference type="Proteomes" id="UP001219933"/>
    </source>
</evidence>
<dbReference type="SUPFAM" id="SSF49899">
    <property type="entry name" value="Concanavalin A-like lectins/glucanases"/>
    <property type="match status" value="1"/>
</dbReference>
<feature type="signal peptide" evidence="6">
    <location>
        <begin position="1"/>
        <end position="18"/>
    </location>
</feature>
<feature type="chain" id="PRO_5042000313" evidence="6">
    <location>
        <begin position="19"/>
        <end position="403"/>
    </location>
</feature>
<organism evidence="8 9">
    <name type="scientific">Malassezia cuniculi</name>
    <dbReference type="NCBI Taxonomy" id="948313"/>
    <lineage>
        <taxon>Eukaryota</taxon>
        <taxon>Fungi</taxon>
        <taxon>Dikarya</taxon>
        <taxon>Basidiomycota</taxon>
        <taxon>Ustilaginomycotina</taxon>
        <taxon>Malasseziomycetes</taxon>
        <taxon>Malasseziales</taxon>
        <taxon>Malasseziaceae</taxon>
        <taxon>Malassezia</taxon>
    </lineage>
</organism>
<dbReference type="InterPro" id="IPR001870">
    <property type="entry name" value="B30.2/SPRY"/>
</dbReference>
<dbReference type="PANTHER" id="PTHR12864">
    <property type="entry name" value="RAN BINDING PROTEIN 9-RELATED"/>
    <property type="match status" value="1"/>
</dbReference>